<sequence length="250" mass="27047">MPAAFGIVRRRPGILLWLIPPFLITLLLDVLVFWFAFGWMKDRIGGWLPQWAQAGWMVTGIQAFAAIGMLFVLGWTFAWMFLLLSSPFQDYVSAAVEKDRGKFVPDPAGFRGFLKSTSLSVLQSVILLVLTVPVMILGIIPVFGPILVFLWSSFVMGFSFFTIPAGRTARGLSDRIALARSHPKGMMGLGAVVAVAALVPFLNVLFLPVFVVAGTLLYLEGLDEEEAGAAHQGGLTAGEKGALDASEGSR</sequence>
<evidence type="ECO:0000313" key="12">
    <source>
        <dbReference type="EMBL" id="MCW1925813.1"/>
    </source>
</evidence>
<evidence type="ECO:0000256" key="6">
    <source>
        <dbReference type="ARBA" id="ARBA00022692"/>
    </source>
</evidence>
<comment type="subcellular location">
    <subcellularLocation>
        <location evidence="1">Membrane</location>
        <topology evidence="1">Multi-pass membrane protein</topology>
    </subcellularLocation>
</comment>
<evidence type="ECO:0000256" key="7">
    <source>
        <dbReference type="ARBA" id="ARBA00022989"/>
    </source>
</evidence>
<protein>
    <submittedName>
        <fullName evidence="12">EI24 domain-containing protein</fullName>
    </submittedName>
</protein>
<keyword evidence="13" id="KW-1185">Reference proteome</keyword>
<evidence type="ECO:0000256" key="11">
    <source>
        <dbReference type="SAM" id="Phobius"/>
    </source>
</evidence>
<organism evidence="12 13">
    <name type="scientific">Luteolibacter arcticus</name>
    <dbReference type="NCBI Taxonomy" id="1581411"/>
    <lineage>
        <taxon>Bacteria</taxon>
        <taxon>Pseudomonadati</taxon>
        <taxon>Verrucomicrobiota</taxon>
        <taxon>Verrucomicrobiia</taxon>
        <taxon>Verrucomicrobiales</taxon>
        <taxon>Verrucomicrobiaceae</taxon>
        <taxon>Luteolibacter</taxon>
    </lineage>
</organism>
<evidence type="ECO:0000256" key="10">
    <source>
        <dbReference type="SAM" id="MobiDB-lite"/>
    </source>
</evidence>
<dbReference type="Pfam" id="PF07264">
    <property type="entry name" value="EI24"/>
    <property type="match status" value="1"/>
</dbReference>
<feature type="transmembrane region" description="Helical" evidence="11">
    <location>
        <begin position="119"/>
        <end position="140"/>
    </location>
</feature>
<evidence type="ECO:0000256" key="2">
    <source>
        <dbReference type="ARBA" id="ARBA00022448"/>
    </source>
</evidence>
<gene>
    <name evidence="12" type="ORF">OKA05_24860</name>
</gene>
<evidence type="ECO:0000256" key="3">
    <source>
        <dbReference type="ARBA" id="ARBA00022475"/>
    </source>
</evidence>
<accession>A0ABT3GQK9</accession>
<evidence type="ECO:0000256" key="9">
    <source>
        <dbReference type="ARBA" id="ARBA00023136"/>
    </source>
</evidence>
<keyword evidence="4" id="KW-0997">Cell inner membrane</keyword>
<evidence type="ECO:0000256" key="4">
    <source>
        <dbReference type="ARBA" id="ARBA00022519"/>
    </source>
</evidence>
<evidence type="ECO:0000313" key="13">
    <source>
        <dbReference type="Proteomes" id="UP001320876"/>
    </source>
</evidence>
<keyword evidence="9 11" id="KW-0472">Membrane</keyword>
<keyword evidence="7 11" id="KW-1133">Transmembrane helix</keyword>
<reference evidence="12 13" key="1">
    <citation type="submission" date="2022-10" db="EMBL/GenBank/DDBJ databases">
        <title>Luteolibacter arcticus strain CCTCC AB 2014275, whole genome shotgun sequencing project.</title>
        <authorList>
            <person name="Zhao G."/>
            <person name="Shen L."/>
        </authorList>
    </citation>
    <scope>NUCLEOTIDE SEQUENCE [LARGE SCALE GENOMIC DNA]</scope>
    <source>
        <strain evidence="12 13">CCTCC AB 2014275</strain>
    </source>
</reference>
<evidence type="ECO:0000256" key="8">
    <source>
        <dbReference type="ARBA" id="ARBA00023032"/>
    </source>
</evidence>
<evidence type="ECO:0000256" key="5">
    <source>
        <dbReference type="ARBA" id="ARBA00022605"/>
    </source>
</evidence>
<dbReference type="InterPro" id="IPR050480">
    <property type="entry name" value="CysZ-like"/>
</dbReference>
<proteinExistence type="predicted"/>
<name>A0ABT3GQK9_9BACT</name>
<dbReference type="EMBL" id="JAPDDT010000017">
    <property type="protein sequence ID" value="MCW1925813.1"/>
    <property type="molecule type" value="Genomic_DNA"/>
</dbReference>
<dbReference type="InterPro" id="IPR059112">
    <property type="entry name" value="CysZ/EI24"/>
</dbReference>
<dbReference type="PANTHER" id="PTHR37468:SF1">
    <property type="entry name" value="SULFATE TRANSPORTER CYSZ"/>
    <property type="match status" value="1"/>
</dbReference>
<feature type="transmembrane region" description="Helical" evidence="11">
    <location>
        <begin position="60"/>
        <end position="84"/>
    </location>
</feature>
<keyword evidence="2" id="KW-0813">Transport</keyword>
<dbReference type="RefSeq" id="WP_264489920.1">
    <property type="nucleotide sequence ID" value="NZ_JAPDDT010000017.1"/>
</dbReference>
<keyword evidence="8" id="KW-0764">Sulfate transport</keyword>
<feature type="region of interest" description="Disordered" evidence="10">
    <location>
        <begin position="230"/>
        <end position="250"/>
    </location>
</feature>
<keyword evidence="3" id="KW-1003">Cell membrane</keyword>
<comment type="caution">
    <text evidence="12">The sequence shown here is derived from an EMBL/GenBank/DDBJ whole genome shotgun (WGS) entry which is preliminary data.</text>
</comment>
<feature type="transmembrane region" description="Helical" evidence="11">
    <location>
        <begin position="14"/>
        <end position="40"/>
    </location>
</feature>
<keyword evidence="5" id="KW-0028">Amino-acid biosynthesis</keyword>
<keyword evidence="6 11" id="KW-0812">Transmembrane</keyword>
<dbReference type="Proteomes" id="UP001320876">
    <property type="component" value="Unassembled WGS sequence"/>
</dbReference>
<feature type="transmembrane region" description="Helical" evidence="11">
    <location>
        <begin position="146"/>
        <end position="165"/>
    </location>
</feature>
<dbReference type="PANTHER" id="PTHR37468">
    <property type="entry name" value="SULFATE TRANSPORTER CYSZ"/>
    <property type="match status" value="1"/>
</dbReference>
<feature type="transmembrane region" description="Helical" evidence="11">
    <location>
        <begin position="186"/>
        <end position="219"/>
    </location>
</feature>
<evidence type="ECO:0000256" key="1">
    <source>
        <dbReference type="ARBA" id="ARBA00004141"/>
    </source>
</evidence>